<sequence>MDQATNTGAAARGHVVVIGAGIIGATSALEALREGFRVTILDPGEPGGEQAASYGNGAWLSPQSVLPTAGPGTWRKVPGFLRDPLGPLAVRWGYLPRVAPWLLRFLWSSWTEEKVLRIARGLRPLLRDAPLLHQELAEQAGVPELIARTGLMYIYPDRAAYEAEALGYRVRKAVGLSWREIAAEELRQREPELDRRYTFGALFEEAGHVRDPGAYVSALVALAEREGAQRLRAGATGFRIEGGRLRAVTTSQGEVAADRAVIAAGAHSKLLAAMVGHKVPLQTERGYHAVIASPEAGPRIPLMPSDGKMAVTMTNTGLRVAGQVEIAALGAAPNWRRAEILRDYLLRTFPGLPRDLPAERVKLWMGNRPSLPDALPCIGPARGCSDVVLAFGHAHTGMVAAPRTARLVGAILAGRRPEIPIEPYDPCRFG</sequence>
<dbReference type="SUPFAM" id="SSF54373">
    <property type="entry name" value="FAD-linked reductases, C-terminal domain"/>
    <property type="match status" value="1"/>
</dbReference>
<feature type="domain" description="FAD dependent oxidoreductase" evidence="2">
    <location>
        <begin position="14"/>
        <end position="409"/>
    </location>
</feature>
<dbReference type="Gene3D" id="3.30.9.10">
    <property type="entry name" value="D-Amino Acid Oxidase, subunit A, domain 2"/>
    <property type="match status" value="1"/>
</dbReference>
<organism evidence="3 4">
    <name type="scientific">Teichococcus coralli</name>
    <dbReference type="NCBI Taxonomy" id="2545983"/>
    <lineage>
        <taxon>Bacteria</taxon>
        <taxon>Pseudomonadati</taxon>
        <taxon>Pseudomonadota</taxon>
        <taxon>Alphaproteobacteria</taxon>
        <taxon>Acetobacterales</taxon>
        <taxon>Roseomonadaceae</taxon>
        <taxon>Roseomonas</taxon>
    </lineage>
</organism>
<dbReference type="PANTHER" id="PTHR13847:SF289">
    <property type="entry name" value="GLYCINE OXIDASE"/>
    <property type="match status" value="1"/>
</dbReference>
<dbReference type="GO" id="GO:0016491">
    <property type="term" value="F:oxidoreductase activity"/>
    <property type="evidence" value="ECO:0007669"/>
    <property type="project" value="UniProtKB-KW"/>
</dbReference>
<keyword evidence="4" id="KW-1185">Reference proteome</keyword>
<dbReference type="Proteomes" id="UP000460715">
    <property type="component" value="Unassembled WGS sequence"/>
</dbReference>
<dbReference type="GO" id="GO:0005737">
    <property type="term" value="C:cytoplasm"/>
    <property type="evidence" value="ECO:0007669"/>
    <property type="project" value="TreeGrafter"/>
</dbReference>
<dbReference type="InterPro" id="IPR006076">
    <property type="entry name" value="FAD-dep_OxRdtase"/>
</dbReference>
<protein>
    <submittedName>
        <fullName evidence="3">FAD-binding oxidoreductase</fullName>
    </submittedName>
</protein>
<proteinExistence type="predicted"/>
<accession>A0A845B772</accession>
<reference evidence="3 4" key="1">
    <citation type="submission" date="2019-03" db="EMBL/GenBank/DDBJ databases">
        <title>Roseomonas sp. a novel Roseomonas species isolated from Sea whip Gorgonian.</title>
        <authorList>
            <person name="Li F."/>
            <person name="Pan X."/>
            <person name="Huang S."/>
            <person name="Li Z."/>
            <person name="Meng B."/>
        </authorList>
    </citation>
    <scope>NUCLEOTIDE SEQUENCE [LARGE SCALE GENOMIC DNA]</scope>
    <source>
        <strain evidence="3 4">M0104</strain>
    </source>
</reference>
<evidence type="ECO:0000313" key="4">
    <source>
        <dbReference type="Proteomes" id="UP000460715"/>
    </source>
</evidence>
<evidence type="ECO:0000256" key="1">
    <source>
        <dbReference type="ARBA" id="ARBA00023002"/>
    </source>
</evidence>
<dbReference type="InterPro" id="IPR036188">
    <property type="entry name" value="FAD/NAD-bd_sf"/>
</dbReference>
<evidence type="ECO:0000259" key="2">
    <source>
        <dbReference type="Pfam" id="PF01266"/>
    </source>
</evidence>
<dbReference type="PANTHER" id="PTHR13847">
    <property type="entry name" value="SARCOSINE DEHYDROGENASE-RELATED"/>
    <property type="match status" value="1"/>
</dbReference>
<evidence type="ECO:0000313" key="3">
    <source>
        <dbReference type="EMBL" id="MXP61934.1"/>
    </source>
</evidence>
<dbReference type="Gene3D" id="3.50.50.60">
    <property type="entry name" value="FAD/NAD(P)-binding domain"/>
    <property type="match status" value="2"/>
</dbReference>
<keyword evidence="1" id="KW-0560">Oxidoreductase</keyword>
<name>A0A845B772_9PROT</name>
<dbReference type="Pfam" id="PF01266">
    <property type="entry name" value="DAO"/>
    <property type="match status" value="1"/>
</dbReference>
<dbReference type="OrthoDB" id="9805337at2"/>
<dbReference type="RefSeq" id="WP_160935048.1">
    <property type="nucleotide sequence ID" value="NZ_SNVJ01000001.1"/>
</dbReference>
<dbReference type="AlphaFoldDB" id="A0A845B772"/>
<dbReference type="EMBL" id="SNVJ01000001">
    <property type="protein sequence ID" value="MXP61934.1"/>
    <property type="molecule type" value="Genomic_DNA"/>
</dbReference>
<gene>
    <name evidence="3" type="ORF">E0493_01040</name>
</gene>
<dbReference type="SUPFAM" id="SSF51905">
    <property type="entry name" value="FAD/NAD(P)-binding domain"/>
    <property type="match status" value="1"/>
</dbReference>
<comment type="caution">
    <text evidence="3">The sequence shown here is derived from an EMBL/GenBank/DDBJ whole genome shotgun (WGS) entry which is preliminary data.</text>
</comment>